<keyword evidence="2" id="KW-0812">Transmembrane</keyword>
<keyword evidence="2" id="KW-0472">Membrane</keyword>
<feature type="transmembrane region" description="Helical" evidence="2">
    <location>
        <begin position="20"/>
        <end position="39"/>
    </location>
</feature>
<evidence type="ECO:0000256" key="2">
    <source>
        <dbReference type="SAM" id="Phobius"/>
    </source>
</evidence>
<dbReference type="Proteomes" id="UP001153069">
    <property type="component" value="Unassembled WGS sequence"/>
</dbReference>
<dbReference type="GO" id="GO:0006487">
    <property type="term" value="P:protein N-linked glycosylation"/>
    <property type="evidence" value="ECO:0007669"/>
    <property type="project" value="TreeGrafter"/>
</dbReference>
<feature type="compositionally biased region" description="Polar residues" evidence="1">
    <location>
        <begin position="178"/>
        <end position="208"/>
    </location>
</feature>
<dbReference type="PANTHER" id="PTHR13132:SF29">
    <property type="entry name" value="ALPHA-(1,6)-FUCOSYLTRANSFERASE"/>
    <property type="match status" value="1"/>
</dbReference>
<gene>
    <name evidence="3" type="ORF">SEMRO_931_G221480.1</name>
</gene>
<proteinExistence type="predicted"/>
<feature type="compositionally biased region" description="Polar residues" evidence="1">
    <location>
        <begin position="139"/>
        <end position="149"/>
    </location>
</feature>
<keyword evidence="4" id="KW-1185">Reference proteome</keyword>
<protein>
    <submittedName>
        <fullName evidence="3">Uncharacterized protein</fullName>
    </submittedName>
</protein>
<dbReference type="EMBL" id="CAICTM010000929">
    <property type="protein sequence ID" value="CAB9518395.1"/>
    <property type="molecule type" value="Genomic_DNA"/>
</dbReference>
<dbReference type="PANTHER" id="PTHR13132">
    <property type="entry name" value="ALPHA- 1,6 -FUCOSYLTRANSFERASE"/>
    <property type="match status" value="1"/>
</dbReference>
<sequence length="768" mass="86377">MLKNHGTMVPVVVKRRLVSVSAKVLVVFLGVIFLTVVTFDGLLQTTSIREEYLSSEFVRNARPLRKTSPPNFGIKSVQTEVQMPPHTTPIHDTEDETTTMMRLHVPSKTRDSANNFFSTDIRIRVHRKNDGASLRLQPIGTNVPPTNDVSKQKPEDKTTSGSAGLAETRSSSHNSSSETINEANNAASGSARNISGEPSSVNSPSFFISTMKPDESRKTEMPSSLSDTVEPAMSLGETLEPSIMQPTEVPMTRDSTISLDETLEPSSMEPTEFPTTSNSLSSSETAPAIEVLADKTGSMMPTNSNAKQGELHLNQTSNTTTITADDLETNNRTSWDSGSTVKLTTNAAAQINAITAAPLRNETVSQAPAQTAPPSYNTSSVANTTVTSDPKLLASSRAPTKVNSGQRPEAIHVTSAPIDKEEEFCVPWSQSADEWWVHKPDWEMGKENDTHYCFQRIQNVEKRELLVKLHHIQFEGNCSNTLTKRMWSSGWNADFMNVIDGFQHAVLNNRPMQVVDAPWHYADPFGAKPHFAAYKGIQPACKRGTMFCYFLPLSNCPAAPEGDKRVLLEKPFFDTITYQWYYEYATRRQTWLRKFVYDFRKRQAIKTPCTAMHVRRSDVVLHKDQLKRQYFPIKDYMKNSYNVQHNIFLLTDDANAIVEAQKEFPEYNWMYMHRPRFRAFEGGFENQFPSKQPVFEVIMLLAIFEMVKSCNQLIHSESTFATRLIQEMKASGKFPDLKYIKIGDRKNVYSEEHARTVNVSTAYQPIGD</sequence>
<evidence type="ECO:0000256" key="1">
    <source>
        <dbReference type="SAM" id="MobiDB-lite"/>
    </source>
</evidence>
<dbReference type="AlphaFoldDB" id="A0A9N8HMU6"/>
<dbReference type="OrthoDB" id="51989at2759"/>
<keyword evidence="2" id="KW-1133">Transmembrane helix</keyword>
<accession>A0A9N8HMU6</accession>
<evidence type="ECO:0000313" key="4">
    <source>
        <dbReference type="Proteomes" id="UP001153069"/>
    </source>
</evidence>
<feature type="region of interest" description="Disordered" evidence="1">
    <location>
        <begin position="264"/>
        <end position="284"/>
    </location>
</feature>
<dbReference type="Gene3D" id="3.40.50.11350">
    <property type="match status" value="1"/>
</dbReference>
<dbReference type="GO" id="GO:0046921">
    <property type="term" value="F:alpha-(1-&gt;6)-fucosyltransferase activity"/>
    <property type="evidence" value="ECO:0007669"/>
    <property type="project" value="TreeGrafter"/>
</dbReference>
<feature type="region of interest" description="Disordered" evidence="1">
    <location>
        <begin position="128"/>
        <end position="230"/>
    </location>
</feature>
<reference evidence="3" key="1">
    <citation type="submission" date="2020-06" db="EMBL/GenBank/DDBJ databases">
        <authorList>
            <consortium name="Plant Systems Biology data submission"/>
        </authorList>
    </citation>
    <scope>NUCLEOTIDE SEQUENCE</scope>
    <source>
        <strain evidence="3">D6</strain>
    </source>
</reference>
<organism evidence="3 4">
    <name type="scientific">Seminavis robusta</name>
    <dbReference type="NCBI Taxonomy" id="568900"/>
    <lineage>
        <taxon>Eukaryota</taxon>
        <taxon>Sar</taxon>
        <taxon>Stramenopiles</taxon>
        <taxon>Ochrophyta</taxon>
        <taxon>Bacillariophyta</taxon>
        <taxon>Bacillariophyceae</taxon>
        <taxon>Bacillariophycidae</taxon>
        <taxon>Naviculales</taxon>
        <taxon>Naviculaceae</taxon>
        <taxon>Seminavis</taxon>
    </lineage>
</organism>
<evidence type="ECO:0000313" key="3">
    <source>
        <dbReference type="EMBL" id="CAB9518395.1"/>
    </source>
</evidence>
<comment type="caution">
    <text evidence="3">The sequence shown here is derived from an EMBL/GenBank/DDBJ whole genome shotgun (WGS) entry which is preliminary data.</text>
</comment>
<name>A0A9N8HMU6_9STRA</name>